<dbReference type="PANTHER" id="PTHR42879">
    <property type="entry name" value="3-OXOACYL-(ACYL-CARRIER-PROTEIN) REDUCTASE"/>
    <property type="match status" value="1"/>
</dbReference>
<reference evidence="2 3" key="1">
    <citation type="submission" date="2023-04" db="EMBL/GenBank/DDBJ databases">
        <title>Streptomyces chengmaiensis sp. nov. isolated from the stem of mangrove plant in Hainan.</title>
        <authorList>
            <person name="Huang X."/>
            <person name="Zhou S."/>
            <person name="Chu X."/>
            <person name="Xie Y."/>
            <person name="Lin Y."/>
        </authorList>
    </citation>
    <scope>NUCLEOTIDE SEQUENCE [LARGE SCALE GENOMIC DNA]</scope>
    <source>
        <strain evidence="2 3">HNM0663</strain>
    </source>
</reference>
<evidence type="ECO:0000313" key="3">
    <source>
        <dbReference type="Proteomes" id="UP001223144"/>
    </source>
</evidence>
<dbReference type="InterPro" id="IPR002347">
    <property type="entry name" value="SDR_fam"/>
</dbReference>
<comment type="similarity">
    <text evidence="1">Belongs to the short-chain dehydrogenases/reductases (SDR) family.</text>
</comment>
<dbReference type="Pfam" id="PF13561">
    <property type="entry name" value="adh_short_C2"/>
    <property type="match status" value="1"/>
</dbReference>
<dbReference type="PRINTS" id="PR00081">
    <property type="entry name" value="GDHRDH"/>
</dbReference>
<dbReference type="PANTHER" id="PTHR42879:SF2">
    <property type="entry name" value="3-OXOACYL-[ACYL-CARRIER-PROTEIN] REDUCTASE FABG"/>
    <property type="match status" value="1"/>
</dbReference>
<dbReference type="Proteomes" id="UP001223144">
    <property type="component" value="Unassembled WGS sequence"/>
</dbReference>
<dbReference type="InterPro" id="IPR036291">
    <property type="entry name" value="NAD(P)-bd_dom_sf"/>
</dbReference>
<gene>
    <name evidence="2" type="ORF">QCN29_01215</name>
</gene>
<dbReference type="EMBL" id="JARWBG010000001">
    <property type="protein sequence ID" value="MDH2387426.1"/>
    <property type="molecule type" value="Genomic_DNA"/>
</dbReference>
<dbReference type="SUPFAM" id="SSF51735">
    <property type="entry name" value="NAD(P)-binding Rossmann-fold domains"/>
    <property type="match status" value="1"/>
</dbReference>
<accession>A0ABT6HFR8</accession>
<evidence type="ECO:0000256" key="1">
    <source>
        <dbReference type="ARBA" id="ARBA00006484"/>
    </source>
</evidence>
<dbReference type="RefSeq" id="WP_279925547.1">
    <property type="nucleotide sequence ID" value="NZ_JARWBG010000001.1"/>
</dbReference>
<proteinExistence type="inferred from homology"/>
<comment type="caution">
    <text evidence="2">The sequence shown here is derived from an EMBL/GenBank/DDBJ whole genome shotgun (WGS) entry which is preliminary data.</text>
</comment>
<keyword evidence="3" id="KW-1185">Reference proteome</keyword>
<dbReference type="InterPro" id="IPR050259">
    <property type="entry name" value="SDR"/>
</dbReference>
<organism evidence="2 3">
    <name type="scientific">Streptomyces chengmaiensis</name>
    <dbReference type="NCBI Taxonomy" id="3040919"/>
    <lineage>
        <taxon>Bacteria</taxon>
        <taxon>Bacillati</taxon>
        <taxon>Actinomycetota</taxon>
        <taxon>Actinomycetes</taxon>
        <taxon>Kitasatosporales</taxon>
        <taxon>Streptomycetaceae</taxon>
        <taxon>Streptomyces</taxon>
    </lineage>
</organism>
<evidence type="ECO:0000313" key="2">
    <source>
        <dbReference type="EMBL" id="MDH2387426.1"/>
    </source>
</evidence>
<sequence length="242" mass="25741">MAVVTGSSRGIGRAVAVALAGLGCDIAVTYRERRQSAEEVVEQIRSLGRKSFAYQLEAAEPDGFTELRTEVERDLGPAAILVNNAGTILRPGEWDVQEPEEIRRTLAVDLESVIHGMRAFSPPMVESGWGRIVNITTTYSFNGAAPVLSYTAAKAGVNTVTRAMAAELGPQGVLVNAVAPGNIDTELTRSAGEDLVQWSVDTTPLGRLGTVEEVAEAVTFLVRTTFICGEIIAVDGGQLLKI</sequence>
<name>A0ABT6HFR8_9ACTN</name>
<dbReference type="PRINTS" id="PR00080">
    <property type="entry name" value="SDRFAMILY"/>
</dbReference>
<protein>
    <submittedName>
        <fullName evidence="2">SDR family oxidoreductase</fullName>
    </submittedName>
</protein>
<dbReference type="Gene3D" id="3.40.50.720">
    <property type="entry name" value="NAD(P)-binding Rossmann-like Domain"/>
    <property type="match status" value="1"/>
</dbReference>